<reference evidence="7" key="1">
    <citation type="submission" date="2023-05" db="EMBL/GenBank/DDBJ databases">
        <authorList>
            <person name="Stuckert A."/>
        </authorList>
    </citation>
    <scope>NUCLEOTIDE SEQUENCE</scope>
</reference>
<accession>A0ABN9FAX2</accession>
<keyword evidence="4 5" id="KW-0378">Hydrolase</keyword>
<feature type="domain" description="Ribonuclease A-domain" evidence="6">
    <location>
        <begin position="29"/>
        <end position="131"/>
    </location>
</feature>
<comment type="similarity">
    <text evidence="1 5">Belongs to the pancreatic ribonuclease family.</text>
</comment>
<dbReference type="SMART" id="SM00092">
    <property type="entry name" value="RNAse_Pc"/>
    <property type="match status" value="1"/>
</dbReference>
<dbReference type="InterPro" id="IPR023412">
    <property type="entry name" value="RNaseA_domain"/>
</dbReference>
<dbReference type="PANTHER" id="PTHR11437">
    <property type="entry name" value="RIBONUCLEASE"/>
    <property type="match status" value="1"/>
</dbReference>
<evidence type="ECO:0000256" key="3">
    <source>
        <dbReference type="ARBA" id="ARBA00022759"/>
    </source>
</evidence>
<evidence type="ECO:0000256" key="5">
    <source>
        <dbReference type="RuleBase" id="RU000651"/>
    </source>
</evidence>
<feature type="non-terminal residue" evidence="7">
    <location>
        <position position="1"/>
    </location>
</feature>
<dbReference type="InterPro" id="IPR023411">
    <property type="entry name" value="RNaseA_AS"/>
</dbReference>
<dbReference type="PROSITE" id="PS00127">
    <property type="entry name" value="RNASE_PANCREATIC"/>
    <property type="match status" value="1"/>
</dbReference>
<comment type="caution">
    <text evidence="7">The sequence shown here is derived from an EMBL/GenBank/DDBJ whole genome shotgun (WGS) entry which is preliminary data.</text>
</comment>
<evidence type="ECO:0000256" key="2">
    <source>
        <dbReference type="ARBA" id="ARBA00022722"/>
    </source>
</evidence>
<evidence type="ECO:0000259" key="6">
    <source>
        <dbReference type="SMART" id="SM00092"/>
    </source>
</evidence>
<dbReference type="InterPro" id="IPR001427">
    <property type="entry name" value="RNaseA"/>
</dbReference>
<gene>
    <name evidence="7" type="ORF">SPARVUS_LOCUS11508651</name>
</gene>
<dbReference type="Pfam" id="PF00074">
    <property type="entry name" value="RnaseA"/>
    <property type="match status" value="1"/>
</dbReference>
<dbReference type="SUPFAM" id="SSF54076">
    <property type="entry name" value="RNase A-like"/>
    <property type="match status" value="1"/>
</dbReference>
<name>A0ABN9FAX2_9NEOB</name>
<organism evidence="7 8">
    <name type="scientific">Staurois parvus</name>
    <dbReference type="NCBI Taxonomy" id="386267"/>
    <lineage>
        <taxon>Eukaryota</taxon>
        <taxon>Metazoa</taxon>
        <taxon>Chordata</taxon>
        <taxon>Craniata</taxon>
        <taxon>Vertebrata</taxon>
        <taxon>Euteleostomi</taxon>
        <taxon>Amphibia</taxon>
        <taxon>Batrachia</taxon>
        <taxon>Anura</taxon>
        <taxon>Neobatrachia</taxon>
        <taxon>Ranoidea</taxon>
        <taxon>Ranidae</taxon>
        <taxon>Staurois</taxon>
    </lineage>
</organism>
<dbReference type="Proteomes" id="UP001162483">
    <property type="component" value="Unassembled WGS sequence"/>
</dbReference>
<keyword evidence="3 5" id="KW-0255">Endonuclease</keyword>
<dbReference type="EMBL" id="CATNWA010016502">
    <property type="protein sequence ID" value="CAI9593250.1"/>
    <property type="molecule type" value="Genomic_DNA"/>
</dbReference>
<evidence type="ECO:0000313" key="8">
    <source>
        <dbReference type="Proteomes" id="UP001162483"/>
    </source>
</evidence>
<keyword evidence="8" id="KW-1185">Reference proteome</keyword>
<dbReference type="InterPro" id="IPR036816">
    <property type="entry name" value="RNaseA-like_dom_sf"/>
</dbReference>
<dbReference type="Gene3D" id="3.10.130.10">
    <property type="entry name" value="Ribonuclease A-like domain"/>
    <property type="match status" value="1"/>
</dbReference>
<evidence type="ECO:0000256" key="1">
    <source>
        <dbReference type="ARBA" id="ARBA00005600"/>
    </source>
</evidence>
<evidence type="ECO:0000313" key="7">
    <source>
        <dbReference type="EMBL" id="CAI9593250.1"/>
    </source>
</evidence>
<proteinExistence type="inferred from homology"/>
<protein>
    <recommendedName>
        <fullName evidence="6">Ribonuclease A-domain domain-containing protein</fullName>
    </recommendedName>
</protein>
<keyword evidence="2 5" id="KW-0540">Nuclease</keyword>
<evidence type="ECO:0000256" key="4">
    <source>
        <dbReference type="ARBA" id="ARBA00022801"/>
    </source>
</evidence>
<sequence length="133" mass="14372">VSKISSSGIWVRPDPVPSVLISELGNFSEEAHCRHTPSINCNNVMNNSLFIIAGHCKPLNTFIVSNTATVKAICSRVAGERIVLSSTSFQLIICTRRSDVTPPCPYYSNTQSNVICVICSNGFPVHFVGVGKC</sequence>